<organism evidence="1">
    <name type="scientific">marine sediment metagenome</name>
    <dbReference type="NCBI Taxonomy" id="412755"/>
    <lineage>
        <taxon>unclassified sequences</taxon>
        <taxon>metagenomes</taxon>
        <taxon>ecological metagenomes</taxon>
    </lineage>
</organism>
<sequence>MKVEKGKDYIVKYSCSCRTVEILSKDIPEWPWIDSGRTTCLVCGMAICSEVTEEDANIVGGIALMLHSRTISKEAGEAIINEVRQHIYQAGKK</sequence>
<comment type="caution">
    <text evidence="1">The sequence shown here is derived from an EMBL/GenBank/DDBJ whole genome shotgun (WGS) entry which is preliminary data.</text>
</comment>
<gene>
    <name evidence="1" type="ORF">LCGC14_0580670</name>
</gene>
<evidence type="ECO:0000313" key="1">
    <source>
        <dbReference type="EMBL" id="KKN55595.1"/>
    </source>
</evidence>
<name>A0A0F9RGG3_9ZZZZ</name>
<accession>A0A0F9RGG3</accession>
<dbReference type="AlphaFoldDB" id="A0A0F9RGG3"/>
<proteinExistence type="predicted"/>
<dbReference type="EMBL" id="LAZR01000878">
    <property type="protein sequence ID" value="KKN55595.1"/>
    <property type="molecule type" value="Genomic_DNA"/>
</dbReference>
<reference evidence="1" key="1">
    <citation type="journal article" date="2015" name="Nature">
        <title>Complex archaea that bridge the gap between prokaryotes and eukaryotes.</title>
        <authorList>
            <person name="Spang A."/>
            <person name="Saw J.H."/>
            <person name="Jorgensen S.L."/>
            <person name="Zaremba-Niedzwiedzka K."/>
            <person name="Martijn J."/>
            <person name="Lind A.E."/>
            <person name="van Eijk R."/>
            <person name="Schleper C."/>
            <person name="Guy L."/>
            <person name="Ettema T.J."/>
        </authorList>
    </citation>
    <scope>NUCLEOTIDE SEQUENCE</scope>
</reference>
<protein>
    <submittedName>
        <fullName evidence="1">Uncharacterized protein</fullName>
    </submittedName>
</protein>